<organism evidence="2 3">
    <name type="scientific">Burkholderia thailandensis</name>
    <dbReference type="NCBI Taxonomy" id="57975"/>
    <lineage>
        <taxon>Bacteria</taxon>
        <taxon>Pseudomonadati</taxon>
        <taxon>Pseudomonadota</taxon>
        <taxon>Betaproteobacteria</taxon>
        <taxon>Burkholderiales</taxon>
        <taxon>Burkholderiaceae</taxon>
        <taxon>Burkholderia</taxon>
        <taxon>pseudomallei group</taxon>
    </lineage>
</organism>
<accession>A0AAW9CK35</accession>
<dbReference type="AlphaFoldDB" id="A0AAW9CK35"/>
<evidence type="ECO:0000256" key="1">
    <source>
        <dbReference type="SAM" id="MobiDB-lite"/>
    </source>
</evidence>
<evidence type="ECO:0000313" key="2">
    <source>
        <dbReference type="EMBL" id="MDW9251350.1"/>
    </source>
</evidence>
<comment type="caution">
    <text evidence="2">The sequence shown here is derived from an EMBL/GenBank/DDBJ whole genome shotgun (WGS) entry which is preliminary data.</text>
</comment>
<reference evidence="2" key="1">
    <citation type="submission" date="2018-08" db="EMBL/GenBank/DDBJ databases">
        <title>Identification of Burkholderia cepacia strains that express a Burkholderia pseudomallei-like capsular polysaccharide.</title>
        <authorList>
            <person name="Burtnick M.N."/>
            <person name="Vongsouvath M."/>
            <person name="Newton P."/>
            <person name="Wuthiekanun V."/>
            <person name="Limmathurotsakul D."/>
            <person name="Brett P.J."/>
            <person name="Chantratita N."/>
            <person name="Dance D.A."/>
        </authorList>
    </citation>
    <scope>NUCLEOTIDE SEQUENCE</scope>
    <source>
        <strain evidence="2">SBXCC001</strain>
    </source>
</reference>
<name>A0AAW9CK35_BURTH</name>
<feature type="compositionally biased region" description="Basic residues" evidence="1">
    <location>
        <begin position="17"/>
        <end position="26"/>
    </location>
</feature>
<dbReference type="EMBL" id="QXCT01000001">
    <property type="protein sequence ID" value="MDW9251350.1"/>
    <property type="molecule type" value="Genomic_DNA"/>
</dbReference>
<feature type="compositionally biased region" description="Basic and acidic residues" evidence="1">
    <location>
        <begin position="27"/>
        <end position="51"/>
    </location>
</feature>
<protein>
    <submittedName>
        <fullName evidence="2">Uncharacterized protein</fullName>
    </submittedName>
</protein>
<evidence type="ECO:0000313" key="3">
    <source>
        <dbReference type="Proteomes" id="UP001272137"/>
    </source>
</evidence>
<sequence length="146" mass="16377">MRERVRARYRNHDAGAHRRRRVRRTAPARDEAPLHPTRRDATVTIVVERRAGSAHRMRRAGRDAGHSSPVCPVPRAGSDGIVDIADSRTPVIATQHAARRRPSCIRRPSAAHSSHIDAVRRPEPAVRRKPPRVCPIASILTDRQAR</sequence>
<feature type="compositionally biased region" description="Basic and acidic residues" evidence="1">
    <location>
        <begin position="1"/>
        <end position="16"/>
    </location>
</feature>
<feature type="region of interest" description="Disordered" evidence="1">
    <location>
        <begin position="1"/>
        <end position="116"/>
    </location>
</feature>
<dbReference type="Proteomes" id="UP001272137">
    <property type="component" value="Unassembled WGS sequence"/>
</dbReference>
<gene>
    <name evidence="2" type="ORF">C7S16_4268</name>
</gene>
<proteinExistence type="predicted"/>